<dbReference type="OrthoDB" id="9759819at2"/>
<dbReference type="GO" id="GO:0016787">
    <property type="term" value="F:hydrolase activity"/>
    <property type="evidence" value="ECO:0007669"/>
    <property type="project" value="InterPro"/>
</dbReference>
<feature type="domain" description="Helicase ATP-binding" evidence="1">
    <location>
        <begin position="147"/>
        <end position="325"/>
    </location>
</feature>
<name>A0A399SRE5_9BACT</name>
<dbReference type="PROSITE" id="PS51194">
    <property type="entry name" value="HELICASE_CTER"/>
    <property type="match status" value="1"/>
</dbReference>
<dbReference type="PROSITE" id="PS51192">
    <property type="entry name" value="HELICASE_ATP_BIND_1"/>
    <property type="match status" value="1"/>
</dbReference>
<dbReference type="GO" id="GO:0004519">
    <property type="term" value="F:endonuclease activity"/>
    <property type="evidence" value="ECO:0007669"/>
    <property type="project" value="UniProtKB-KW"/>
</dbReference>
<dbReference type="Proteomes" id="UP000265926">
    <property type="component" value="Unassembled WGS sequence"/>
</dbReference>
<gene>
    <name evidence="3" type="ORF">D1614_22755</name>
</gene>
<dbReference type="GO" id="GO:0005524">
    <property type="term" value="F:ATP binding"/>
    <property type="evidence" value="ECO:0007669"/>
    <property type="project" value="InterPro"/>
</dbReference>
<accession>A0A399SRE5</accession>
<dbReference type="AlphaFoldDB" id="A0A399SRE5"/>
<dbReference type="InterPro" id="IPR050742">
    <property type="entry name" value="Helicase_Restrict-Modif_Enz"/>
</dbReference>
<protein>
    <submittedName>
        <fullName evidence="3">Restriction endonuclease subunit R</fullName>
    </submittedName>
</protein>
<keyword evidence="4" id="KW-1185">Reference proteome</keyword>
<keyword evidence="3" id="KW-0540">Nuclease</keyword>
<keyword evidence="3" id="KW-0378">Hydrolase</keyword>
<dbReference type="InterPro" id="IPR001650">
    <property type="entry name" value="Helicase_C-like"/>
</dbReference>
<dbReference type="Pfam" id="PF00271">
    <property type="entry name" value="Helicase_C"/>
    <property type="match status" value="1"/>
</dbReference>
<organism evidence="3 4">
    <name type="scientific">Maribellus luteus</name>
    <dbReference type="NCBI Taxonomy" id="2305463"/>
    <lineage>
        <taxon>Bacteria</taxon>
        <taxon>Pseudomonadati</taxon>
        <taxon>Bacteroidota</taxon>
        <taxon>Bacteroidia</taxon>
        <taxon>Marinilabiliales</taxon>
        <taxon>Prolixibacteraceae</taxon>
        <taxon>Maribellus</taxon>
    </lineage>
</organism>
<dbReference type="PANTHER" id="PTHR47396">
    <property type="entry name" value="TYPE I RESTRICTION ENZYME ECOKI R PROTEIN"/>
    <property type="match status" value="1"/>
</dbReference>
<evidence type="ECO:0000313" key="3">
    <source>
        <dbReference type="EMBL" id="RIJ45494.1"/>
    </source>
</evidence>
<feature type="domain" description="Helicase C-terminal" evidence="2">
    <location>
        <begin position="358"/>
        <end position="519"/>
    </location>
</feature>
<evidence type="ECO:0000259" key="1">
    <source>
        <dbReference type="PROSITE" id="PS51192"/>
    </source>
</evidence>
<dbReference type="CDD" id="cd17926">
    <property type="entry name" value="DEXHc_RE"/>
    <property type="match status" value="1"/>
</dbReference>
<dbReference type="PANTHER" id="PTHR47396:SF1">
    <property type="entry name" value="ATP-DEPENDENT HELICASE IRC3-RELATED"/>
    <property type="match status" value="1"/>
</dbReference>
<dbReference type="InterPro" id="IPR006935">
    <property type="entry name" value="Helicase/UvrB_N"/>
</dbReference>
<evidence type="ECO:0000259" key="2">
    <source>
        <dbReference type="PROSITE" id="PS51194"/>
    </source>
</evidence>
<dbReference type="SMART" id="SM00487">
    <property type="entry name" value="DEXDc"/>
    <property type="match status" value="1"/>
</dbReference>
<dbReference type="InterPro" id="IPR027417">
    <property type="entry name" value="P-loop_NTPase"/>
</dbReference>
<proteinExistence type="predicted"/>
<comment type="caution">
    <text evidence="3">The sequence shown here is derived from an EMBL/GenBank/DDBJ whole genome shotgun (WGS) entry which is preliminary data.</text>
</comment>
<dbReference type="Pfam" id="PF04851">
    <property type="entry name" value="ResIII"/>
    <property type="match status" value="1"/>
</dbReference>
<sequence>MNLLFKEQKTKIKFKSTWEGFHSKNRILFHIGEEEGILRKYEGRGFKGYEFDSDCDRKYFISTQKSKVPDNYDAVFFVNFQDQSRSSLDVLRECEKKLLKINLPSTEVVNNSWYDAFSYKKEEQSTKEEKIKGLRPPQIGALHAIQAHWSISKNAAIVVMPTGTGKTETMLCLTVAEQLNKILIIVPSDSLRTQIAGKFCELGILKNSEFNIVSKYAINPLVGILTSSFKNLEQVQEFYEKCNVLIATNSILAECKKNDIRIFNHIINASNYLIVDEAHHCEATTWDNIALAFVQQKKPVLKFTATPFRNDKRRLKGTIIYNYPLSLAQRDGSFKEINFVPVIEFNEKKVHELIAQRAVNQLKKDIDEGYDHVLMARVDDINKAEEIFEIYKKYAEFNPVLIHSRTERKKELLERIKSPEYNIRIIVCVNMLGEGFDLPELKICALHVIHKNITTSIQFFGRFTRSSSKKVGTATIIANIGDSKLKDNLLKKLYAKDADWNRILRTSNEGIAENLNKEESFFQKFVEDEIPYKIPLRNITPALSTVVYKVNSSNPLWRPEKHKDFFEKRKTQSVFAVHEEKNLIVIISRSQTTVKWGVIDDLINNVYELFIVYYNPIQKLLFINSSNNGSLYEELAKKIIGDQINLINESDIYKSLHEVEQLELFNLGVKPISEESISYTQLFGRNVGEALDDITKETKASANLFGKGFSNGERMTIGCSSKGRVWSRMIKTIPEFCEWCDGIGGKLVNPDINVQDIFQFIAKPVRVPPYPKECKPISIMWNDELYFRETDFFINGHSFHNFKISLDIEKSREGQLYFSISDSSLLSSVYSLVLSENKNSRGYSYLKISGNDLMFSFGRNENISIQEFFNEFPPIIRFADSSKMYNDIFFEFKYDIQAFNPARIETMDWKAMGVDITKESQFDKRKEYVREDSIQYQMIQELEKDNDYKIIFDDDDKDEVSDIIGIKYFENDYSKVVFDLYHCKFSKKDTPGARLDDLYTVCGQAQRSFHWKHRVENLIHHIQERENQRIIKNKPSRFCKGGNVELFIIKKMVESGMCNVICNIQIVQPGVSKSRITSEQLKLLGATDMLLKNTGNNFNVIISE</sequence>
<reference evidence="3 4" key="1">
    <citation type="submission" date="2018-08" db="EMBL/GenBank/DDBJ databases">
        <title>Pallidiluteibacterium maritimus gen. nov., sp. nov., isolated from coastal sediment.</title>
        <authorList>
            <person name="Zhou L.Y."/>
        </authorList>
    </citation>
    <scope>NUCLEOTIDE SEQUENCE [LARGE SCALE GENOMIC DNA]</scope>
    <source>
        <strain evidence="3 4">XSD2</strain>
    </source>
</reference>
<dbReference type="GO" id="GO:0005829">
    <property type="term" value="C:cytosol"/>
    <property type="evidence" value="ECO:0007669"/>
    <property type="project" value="TreeGrafter"/>
</dbReference>
<dbReference type="Gene3D" id="3.40.50.300">
    <property type="entry name" value="P-loop containing nucleotide triphosphate hydrolases"/>
    <property type="match status" value="2"/>
</dbReference>
<dbReference type="GO" id="GO:0003677">
    <property type="term" value="F:DNA binding"/>
    <property type="evidence" value="ECO:0007669"/>
    <property type="project" value="InterPro"/>
</dbReference>
<keyword evidence="3" id="KW-0255">Endonuclease</keyword>
<dbReference type="SUPFAM" id="SSF52540">
    <property type="entry name" value="P-loop containing nucleoside triphosphate hydrolases"/>
    <property type="match status" value="1"/>
</dbReference>
<dbReference type="SMART" id="SM00490">
    <property type="entry name" value="HELICc"/>
    <property type="match status" value="1"/>
</dbReference>
<dbReference type="RefSeq" id="WP_119440303.1">
    <property type="nucleotide sequence ID" value="NZ_QWGR01000024.1"/>
</dbReference>
<dbReference type="InterPro" id="IPR014001">
    <property type="entry name" value="Helicase_ATP-bd"/>
</dbReference>
<dbReference type="EMBL" id="QWGR01000024">
    <property type="protein sequence ID" value="RIJ45494.1"/>
    <property type="molecule type" value="Genomic_DNA"/>
</dbReference>
<evidence type="ECO:0000313" key="4">
    <source>
        <dbReference type="Proteomes" id="UP000265926"/>
    </source>
</evidence>
<dbReference type="CDD" id="cd18785">
    <property type="entry name" value="SF2_C"/>
    <property type="match status" value="1"/>
</dbReference>